<dbReference type="EMBL" id="AQQR01000003">
    <property type="protein sequence ID" value="OWU75067.1"/>
    <property type="molecule type" value="Genomic_DNA"/>
</dbReference>
<accession>A0A225NLX7</accession>
<dbReference type="InterPro" id="IPR036909">
    <property type="entry name" value="Cyt_c-like_dom_sf"/>
</dbReference>
<dbReference type="GO" id="GO:0020037">
    <property type="term" value="F:heme binding"/>
    <property type="evidence" value="ECO:0007669"/>
    <property type="project" value="InterPro"/>
</dbReference>
<evidence type="ECO:0000256" key="1">
    <source>
        <dbReference type="SAM" id="MobiDB-lite"/>
    </source>
</evidence>
<dbReference type="GO" id="GO:0009055">
    <property type="term" value="F:electron transfer activity"/>
    <property type="evidence" value="ECO:0007669"/>
    <property type="project" value="InterPro"/>
</dbReference>
<reference evidence="2 3" key="1">
    <citation type="submission" date="2013-04" db="EMBL/GenBank/DDBJ databases">
        <title>Oceanicola sp. 22II1-22F33 Genome Sequencing.</title>
        <authorList>
            <person name="Lai Q."/>
            <person name="Li G."/>
            <person name="Shao Z."/>
        </authorList>
    </citation>
    <scope>NUCLEOTIDE SEQUENCE [LARGE SCALE GENOMIC DNA]</scope>
    <source>
        <strain evidence="2 3">22II1-22F33</strain>
    </source>
</reference>
<evidence type="ECO:0000313" key="2">
    <source>
        <dbReference type="EMBL" id="OWU75067.1"/>
    </source>
</evidence>
<sequence length="162" mass="17965">MALVLATGAAIAQENEVDNITAAYEEGGKYFTEDDVPTFNVKEDGTVDWYTFSGFRRYHAECHVCHGPDGEGSSYAPALKDSAIDMDYYDFVYVVVEGRKVVDAADNQVMPAFGLNKNVMCYLDDIYIYLKARGADAIPRGRPPSKDPKSDRFTEDENSCMG</sequence>
<protein>
    <submittedName>
        <fullName evidence="2">Cytochrome C</fullName>
    </submittedName>
</protein>
<dbReference type="InterPro" id="IPR022411">
    <property type="entry name" value="C-typ_cyt_methanol_metab-rel"/>
</dbReference>
<organism evidence="2 3">
    <name type="scientific">Marinibacterium profundimaris</name>
    <dbReference type="NCBI Taxonomy" id="1679460"/>
    <lineage>
        <taxon>Bacteria</taxon>
        <taxon>Pseudomonadati</taxon>
        <taxon>Pseudomonadota</taxon>
        <taxon>Alphaproteobacteria</taxon>
        <taxon>Rhodobacterales</taxon>
        <taxon>Paracoccaceae</taxon>
        <taxon>Marinibacterium</taxon>
    </lineage>
</organism>
<feature type="compositionally biased region" description="Basic and acidic residues" evidence="1">
    <location>
        <begin position="144"/>
        <end position="155"/>
    </location>
</feature>
<keyword evidence="3" id="KW-1185">Reference proteome</keyword>
<dbReference type="AlphaFoldDB" id="A0A225NLX7"/>
<name>A0A225NLX7_9RHOB</name>
<dbReference type="Proteomes" id="UP000215377">
    <property type="component" value="Unassembled WGS sequence"/>
</dbReference>
<dbReference type="NCBIfam" id="TIGR03874">
    <property type="entry name" value="4cys_cytochr"/>
    <property type="match status" value="1"/>
</dbReference>
<feature type="region of interest" description="Disordered" evidence="1">
    <location>
        <begin position="139"/>
        <end position="162"/>
    </location>
</feature>
<evidence type="ECO:0000313" key="3">
    <source>
        <dbReference type="Proteomes" id="UP000215377"/>
    </source>
</evidence>
<gene>
    <name evidence="2" type="ORF">ATO3_09045</name>
</gene>
<dbReference type="Gene3D" id="1.10.760.10">
    <property type="entry name" value="Cytochrome c-like domain"/>
    <property type="match status" value="1"/>
</dbReference>
<dbReference type="SUPFAM" id="SSF46626">
    <property type="entry name" value="Cytochrome c"/>
    <property type="match status" value="1"/>
</dbReference>
<proteinExistence type="predicted"/>
<comment type="caution">
    <text evidence="2">The sequence shown here is derived from an EMBL/GenBank/DDBJ whole genome shotgun (WGS) entry which is preliminary data.</text>
</comment>